<protein>
    <recommendedName>
        <fullName evidence="4">Nuclear transport factor 2 family protein</fullName>
    </recommendedName>
</protein>
<keyword evidence="3" id="KW-1185">Reference proteome</keyword>
<evidence type="ECO:0000313" key="3">
    <source>
        <dbReference type="Proteomes" id="UP000241829"/>
    </source>
</evidence>
<dbReference type="Proteomes" id="UP000241829">
    <property type="component" value="Chromosome"/>
</dbReference>
<dbReference type="OrthoDB" id="8796993at2"/>
<dbReference type="KEGG" id="melm:C7H73_15025"/>
<dbReference type="AlphaFoldDB" id="A0A2P1NQ27"/>
<dbReference type="EMBL" id="CP027792">
    <property type="protein sequence ID" value="AVP59159.1"/>
    <property type="molecule type" value="Genomic_DNA"/>
</dbReference>
<accession>A0A2P1NQ27</accession>
<keyword evidence="1" id="KW-0732">Signal</keyword>
<organism evidence="2 3">
    <name type="scientific">Pulveribacter suum</name>
    <dbReference type="NCBI Taxonomy" id="2116657"/>
    <lineage>
        <taxon>Bacteria</taxon>
        <taxon>Pseudomonadati</taxon>
        <taxon>Pseudomonadota</taxon>
        <taxon>Betaproteobacteria</taxon>
        <taxon>Burkholderiales</taxon>
        <taxon>Comamonadaceae</taxon>
        <taxon>Pulveribacter</taxon>
    </lineage>
</organism>
<evidence type="ECO:0000256" key="1">
    <source>
        <dbReference type="SAM" id="SignalP"/>
    </source>
</evidence>
<evidence type="ECO:0008006" key="4">
    <source>
        <dbReference type="Google" id="ProtNLM"/>
    </source>
</evidence>
<sequence length="141" mass="15302">MNSVLQPLLAKCLRAAGVAAMGAMLVACATTPATPEDIVGQRVQAYWKARAEGDFAKAYSFLSPAYRKLYTAEQYRNQFGPGAAIRGGEAASVKCAAEKCDVRVKITSTPSIPGLKLDTIATYLDEVWLLDGGQWWLYHDL</sequence>
<proteinExistence type="predicted"/>
<feature type="signal peptide" evidence="1">
    <location>
        <begin position="1"/>
        <end position="29"/>
    </location>
</feature>
<feature type="chain" id="PRO_5015185386" description="Nuclear transport factor 2 family protein" evidence="1">
    <location>
        <begin position="30"/>
        <end position="141"/>
    </location>
</feature>
<reference evidence="3" key="1">
    <citation type="submission" date="2018-03" db="EMBL/GenBank/DDBJ databases">
        <title>Genome sequencing of Melaminivora sp. strain SC2-7.</title>
        <authorList>
            <person name="Kim S.-J."/>
            <person name="Heo J."/>
            <person name="Ahn J.-H."/>
            <person name="Kwon S.-W."/>
        </authorList>
    </citation>
    <scope>NUCLEOTIDE SEQUENCE [LARGE SCALE GENOMIC DNA]</scope>
    <source>
        <strain evidence="3">SC2-7</strain>
    </source>
</reference>
<dbReference type="RefSeq" id="WP_106847710.1">
    <property type="nucleotide sequence ID" value="NZ_CP027792.1"/>
</dbReference>
<evidence type="ECO:0000313" key="2">
    <source>
        <dbReference type="EMBL" id="AVP59159.1"/>
    </source>
</evidence>
<name>A0A2P1NQ27_9BURK</name>
<gene>
    <name evidence="2" type="ORF">C7H73_15025</name>
</gene>